<dbReference type="EMBL" id="DRZC01000010">
    <property type="protein sequence ID" value="HHQ79928.1"/>
    <property type="molecule type" value="Genomic_DNA"/>
</dbReference>
<evidence type="ECO:0000256" key="8">
    <source>
        <dbReference type="SAM" id="Phobius"/>
    </source>
</evidence>
<dbReference type="FunFam" id="1.10.357.140:FF:000008">
    <property type="entry name" value="4-hydroxybenzoate octaprenyltransferase"/>
    <property type="match status" value="1"/>
</dbReference>
<name>A0A7J3ZIR2_9CREN</name>
<feature type="transmembrane region" description="Helical" evidence="8">
    <location>
        <begin position="153"/>
        <end position="170"/>
    </location>
</feature>
<dbReference type="InterPro" id="IPR039653">
    <property type="entry name" value="Prenyltransferase"/>
</dbReference>
<evidence type="ECO:0000256" key="2">
    <source>
        <dbReference type="ARBA" id="ARBA00004651"/>
    </source>
</evidence>
<evidence type="ECO:0000256" key="3">
    <source>
        <dbReference type="ARBA" id="ARBA00005985"/>
    </source>
</evidence>
<evidence type="ECO:0000313" key="9">
    <source>
        <dbReference type="EMBL" id="HHQ79928.1"/>
    </source>
</evidence>
<dbReference type="CDD" id="cd13959">
    <property type="entry name" value="PT_UbiA_COQ2"/>
    <property type="match status" value="1"/>
</dbReference>
<dbReference type="Pfam" id="PF01040">
    <property type="entry name" value="UbiA"/>
    <property type="match status" value="1"/>
</dbReference>
<keyword evidence="6 8" id="KW-1133">Transmembrane helix</keyword>
<dbReference type="GO" id="GO:0016765">
    <property type="term" value="F:transferase activity, transferring alkyl or aryl (other than methyl) groups"/>
    <property type="evidence" value="ECO:0007669"/>
    <property type="project" value="InterPro"/>
</dbReference>
<sequence>MELTSGLPAWDPGRVAERNKVRALLRLVRLEHTLFSLPFAYAGALLSGYGLTGKDAVLIALAVLGLRSAGMSFNNIADLDIDRENPRSKNRPLVTGAVSIREAWLVALIGSALYFASAAMLNPYALALSPLLWAIVITYPYAKRVHWIPHLHLGLALGMVVFGGAIAASGDSVSSLVEALKTVPYVYVAAVTLWVAGFDVIYSIMDLDFDRRADLGSIPARLGIGGALLSALLMHALSVALLLAGCLIYNLGLLGIAATTLGALVIAYQHVLVRRGLSNIPKAFNLNLAVSIIISVGVVLDGILS</sequence>
<accession>A0A7J3ZIR2</accession>
<gene>
    <name evidence="9" type="ORF">ENM78_00465</name>
</gene>
<reference evidence="9" key="1">
    <citation type="journal article" date="2020" name="mSystems">
        <title>Genome- and Community-Level Interaction Insights into Carbon Utilization and Element Cycling Functions of Hydrothermarchaeota in Hydrothermal Sediment.</title>
        <authorList>
            <person name="Zhou Z."/>
            <person name="Liu Y."/>
            <person name="Xu W."/>
            <person name="Pan J."/>
            <person name="Luo Z.H."/>
            <person name="Li M."/>
        </authorList>
    </citation>
    <scope>NUCLEOTIDE SEQUENCE [LARGE SCALE GENOMIC DNA]</scope>
    <source>
        <strain evidence="9">SpSt-1116</strain>
    </source>
</reference>
<evidence type="ECO:0000256" key="6">
    <source>
        <dbReference type="ARBA" id="ARBA00022989"/>
    </source>
</evidence>
<evidence type="ECO:0000256" key="5">
    <source>
        <dbReference type="ARBA" id="ARBA00022692"/>
    </source>
</evidence>
<dbReference type="InterPro" id="IPR044878">
    <property type="entry name" value="UbiA_sf"/>
</dbReference>
<comment type="subcellular location">
    <subcellularLocation>
        <location evidence="2">Cell membrane</location>
        <topology evidence="2">Multi-pass membrane protein</topology>
    </subcellularLocation>
</comment>
<comment type="similarity">
    <text evidence="3">Belongs to the UbiA prenyltransferase family.</text>
</comment>
<comment type="cofactor">
    <cofactor evidence="1">
        <name>Mg(2+)</name>
        <dbReference type="ChEBI" id="CHEBI:18420"/>
    </cofactor>
</comment>
<dbReference type="NCBIfam" id="TIGR01475">
    <property type="entry name" value="ubiA_other"/>
    <property type="match status" value="1"/>
</dbReference>
<keyword evidence="5 8" id="KW-0812">Transmembrane</keyword>
<dbReference type="InterPro" id="IPR006371">
    <property type="entry name" value="Polyprenyltransferase_UbiA-li"/>
</dbReference>
<dbReference type="PANTHER" id="PTHR11048:SF28">
    <property type="entry name" value="4-HYDROXYBENZOATE POLYPRENYLTRANSFERASE, MITOCHONDRIAL"/>
    <property type="match status" value="1"/>
</dbReference>
<feature type="transmembrane region" description="Helical" evidence="8">
    <location>
        <begin position="182"/>
        <end position="202"/>
    </location>
</feature>
<dbReference type="GO" id="GO:0005886">
    <property type="term" value="C:plasma membrane"/>
    <property type="evidence" value="ECO:0007669"/>
    <property type="project" value="UniProtKB-SubCell"/>
</dbReference>
<feature type="transmembrane region" description="Helical" evidence="8">
    <location>
        <begin position="284"/>
        <end position="304"/>
    </location>
</feature>
<dbReference type="Gene3D" id="1.10.357.140">
    <property type="entry name" value="UbiA prenyltransferase"/>
    <property type="match status" value="1"/>
</dbReference>
<dbReference type="Gene3D" id="1.20.120.1780">
    <property type="entry name" value="UbiA prenyltransferase"/>
    <property type="match status" value="1"/>
</dbReference>
<organism evidence="9">
    <name type="scientific">Fervidicoccus fontis</name>
    <dbReference type="NCBI Taxonomy" id="683846"/>
    <lineage>
        <taxon>Archaea</taxon>
        <taxon>Thermoproteota</taxon>
        <taxon>Thermoprotei</taxon>
        <taxon>Fervidicoccales</taxon>
        <taxon>Fervidicoccaceae</taxon>
        <taxon>Fervidicoccus</taxon>
    </lineage>
</organism>
<protein>
    <submittedName>
        <fullName evidence="9">4-hydroxybenzoate octaprenyltransferase</fullName>
    </submittedName>
</protein>
<feature type="transmembrane region" description="Helical" evidence="8">
    <location>
        <begin position="98"/>
        <end position="117"/>
    </location>
</feature>
<proteinExistence type="inferred from homology"/>
<dbReference type="NCBIfam" id="NF009609">
    <property type="entry name" value="PRK13106.1"/>
    <property type="match status" value="1"/>
</dbReference>
<feature type="transmembrane region" description="Helical" evidence="8">
    <location>
        <begin position="222"/>
        <end position="245"/>
    </location>
</feature>
<evidence type="ECO:0000256" key="4">
    <source>
        <dbReference type="ARBA" id="ARBA00022679"/>
    </source>
</evidence>
<keyword evidence="7 8" id="KW-0472">Membrane</keyword>
<dbReference type="AlphaFoldDB" id="A0A7J3ZIR2"/>
<dbReference type="PANTHER" id="PTHR11048">
    <property type="entry name" value="PRENYLTRANSFERASES"/>
    <property type="match status" value="1"/>
</dbReference>
<dbReference type="InterPro" id="IPR000537">
    <property type="entry name" value="UbiA_prenyltransferase"/>
</dbReference>
<keyword evidence="4 9" id="KW-0808">Transferase</keyword>
<evidence type="ECO:0000256" key="7">
    <source>
        <dbReference type="ARBA" id="ARBA00023136"/>
    </source>
</evidence>
<evidence type="ECO:0000256" key="1">
    <source>
        <dbReference type="ARBA" id="ARBA00001946"/>
    </source>
</evidence>
<comment type="caution">
    <text evidence="9">The sequence shown here is derived from an EMBL/GenBank/DDBJ whole genome shotgun (WGS) entry which is preliminary data.</text>
</comment>
<feature type="transmembrane region" description="Helical" evidence="8">
    <location>
        <begin position="251"/>
        <end position="272"/>
    </location>
</feature>